<feature type="region of interest" description="Disordered" evidence="1">
    <location>
        <begin position="34"/>
        <end position="92"/>
    </location>
</feature>
<reference evidence="5" key="1">
    <citation type="submission" date="2017-02" db="UniProtKB">
        <authorList>
            <consortium name="WormBaseParasite"/>
        </authorList>
    </citation>
    <scope>IDENTIFICATION</scope>
</reference>
<evidence type="ECO:0000313" key="5">
    <source>
        <dbReference type="WBParaSite" id="NBR_0000785101-mRNA-1"/>
    </source>
</evidence>
<organism evidence="5">
    <name type="scientific">Nippostrongylus brasiliensis</name>
    <name type="common">Rat hookworm</name>
    <dbReference type="NCBI Taxonomy" id="27835"/>
    <lineage>
        <taxon>Eukaryota</taxon>
        <taxon>Metazoa</taxon>
        <taxon>Ecdysozoa</taxon>
        <taxon>Nematoda</taxon>
        <taxon>Chromadorea</taxon>
        <taxon>Rhabditida</taxon>
        <taxon>Rhabditina</taxon>
        <taxon>Rhabditomorpha</taxon>
        <taxon>Strongyloidea</taxon>
        <taxon>Heligmosomidae</taxon>
        <taxon>Nippostrongylus</taxon>
    </lineage>
</organism>
<sequence>MRMKLLLFCLIAIWFVFCQAEEGIATLAEVHEGVEAADTSRHGRRPPPHRPGIGGRPPRPPPPPPLRPRPPPPPPPRPRPPPPRPRPPDHKLEFLPHKLVGYLYYKNQLSSGNGTGWDG</sequence>
<feature type="chain" id="PRO_5043125017" evidence="2">
    <location>
        <begin position="21"/>
        <end position="119"/>
    </location>
</feature>
<keyword evidence="4" id="KW-1185">Reference proteome</keyword>
<dbReference type="AlphaFoldDB" id="A0A0N4XXV0"/>
<evidence type="ECO:0000256" key="1">
    <source>
        <dbReference type="SAM" id="MobiDB-lite"/>
    </source>
</evidence>
<evidence type="ECO:0000256" key="2">
    <source>
        <dbReference type="SAM" id="SignalP"/>
    </source>
</evidence>
<feature type="compositionally biased region" description="Pro residues" evidence="1">
    <location>
        <begin position="57"/>
        <end position="85"/>
    </location>
</feature>
<keyword evidence="2" id="KW-0732">Signal</keyword>
<evidence type="ECO:0000313" key="3">
    <source>
        <dbReference type="EMBL" id="VDL71441.1"/>
    </source>
</evidence>
<dbReference type="Proteomes" id="UP000271162">
    <property type="component" value="Unassembled WGS sequence"/>
</dbReference>
<dbReference type="WBParaSite" id="NBR_0000785101-mRNA-1">
    <property type="protein sequence ID" value="NBR_0000785101-mRNA-1"/>
    <property type="gene ID" value="NBR_0000785101"/>
</dbReference>
<feature type="signal peptide" evidence="2">
    <location>
        <begin position="1"/>
        <end position="20"/>
    </location>
</feature>
<name>A0A0N4XXV0_NIPBR</name>
<dbReference type="EMBL" id="UYSL01019932">
    <property type="protein sequence ID" value="VDL71441.1"/>
    <property type="molecule type" value="Genomic_DNA"/>
</dbReference>
<protein>
    <submittedName>
        <fullName evidence="5">Formin-like protein 20</fullName>
    </submittedName>
</protein>
<gene>
    <name evidence="3" type="ORF">NBR_LOCUS7852</name>
</gene>
<proteinExistence type="predicted"/>
<evidence type="ECO:0000313" key="4">
    <source>
        <dbReference type="Proteomes" id="UP000271162"/>
    </source>
</evidence>
<accession>A0A0N4XXV0</accession>
<reference evidence="3 4" key="2">
    <citation type="submission" date="2018-11" db="EMBL/GenBank/DDBJ databases">
        <authorList>
            <consortium name="Pathogen Informatics"/>
        </authorList>
    </citation>
    <scope>NUCLEOTIDE SEQUENCE [LARGE SCALE GENOMIC DNA]</scope>
</reference>